<feature type="transmembrane region" description="Helical" evidence="7">
    <location>
        <begin position="9"/>
        <end position="28"/>
    </location>
</feature>
<keyword evidence="10" id="KW-1185">Reference proteome</keyword>
<dbReference type="InterPro" id="IPR050638">
    <property type="entry name" value="AA-Vitamin_Transporters"/>
</dbReference>
<evidence type="ECO:0000259" key="8">
    <source>
        <dbReference type="Pfam" id="PF00892"/>
    </source>
</evidence>
<keyword evidence="6 7" id="KW-0472">Membrane</keyword>
<proteinExistence type="inferred from homology"/>
<keyword evidence="3" id="KW-1003">Cell membrane</keyword>
<feature type="transmembrane region" description="Helical" evidence="7">
    <location>
        <begin position="135"/>
        <end position="154"/>
    </location>
</feature>
<dbReference type="InterPro" id="IPR037185">
    <property type="entry name" value="EmrE-like"/>
</dbReference>
<evidence type="ECO:0000313" key="9">
    <source>
        <dbReference type="EMBL" id="GGH76837.1"/>
    </source>
</evidence>
<dbReference type="Pfam" id="PF00892">
    <property type="entry name" value="EamA"/>
    <property type="match status" value="2"/>
</dbReference>
<evidence type="ECO:0000313" key="10">
    <source>
        <dbReference type="Proteomes" id="UP000656813"/>
    </source>
</evidence>
<feature type="domain" description="EamA" evidence="8">
    <location>
        <begin position="8"/>
        <end position="149"/>
    </location>
</feature>
<accession>A0A8J3EKB8</accession>
<feature type="transmembrane region" description="Helical" evidence="7">
    <location>
        <begin position="191"/>
        <end position="209"/>
    </location>
</feature>
<feature type="transmembrane region" description="Helical" evidence="7">
    <location>
        <begin position="255"/>
        <end position="273"/>
    </location>
</feature>
<dbReference type="EMBL" id="BMFV01000004">
    <property type="protein sequence ID" value="GGH76837.1"/>
    <property type="molecule type" value="Genomic_DNA"/>
</dbReference>
<comment type="subcellular location">
    <subcellularLocation>
        <location evidence="1">Cell membrane</location>
        <topology evidence="1">Multi-pass membrane protein</topology>
    </subcellularLocation>
</comment>
<dbReference type="SUPFAM" id="SSF103481">
    <property type="entry name" value="Multidrug resistance efflux transporter EmrE"/>
    <property type="match status" value="2"/>
</dbReference>
<evidence type="ECO:0000256" key="2">
    <source>
        <dbReference type="ARBA" id="ARBA00007362"/>
    </source>
</evidence>
<feature type="domain" description="EamA" evidence="8">
    <location>
        <begin position="163"/>
        <end position="296"/>
    </location>
</feature>
<dbReference type="Proteomes" id="UP000656813">
    <property type="component" value="Unassembled WGS sequence"/>
</dbReference>
<feature type="transmembrane region" description="Helical" evidence="7">
    <location>
        <begin position="104"/>
        <end position="123"/>
    </location>
</feature>
<evidence type="ECO:0000256" key="4">
    <source>
        <dbReference type="ARBA" id="ARBA00022692"/>
    </source>
</evidence>
<reference evidence="9" key="1">
    <citation type="journal article" date="2014" name="Int. J. Syst. Evol. Microbiol.">
        <title>Complete genome sequence of Corynebacterium casei LMG S-19264T (=DSM 44701T), isolated from a smear-ripened cheese.</title>
        <authorList>
            <consortium name="US DOE Joint Genome Institute (JGI-PGF)"/>
            <person name="Walter F."/>
            <person name="Albersmeier A."/>
            <person name="Kalinowski J."/>
            <person name="Ruckert C."/>
        </authorList>
    </citation>
    <scope>NUCLEOTIDE SEQUENCE</scope>
    <source>
        <strain evidence="9">CGMCC 1.12777</strain>
    </source>
</reference>
<evidence type="ECO:0000256" key="3">
    <source>
        <dbReference type="ARBA" id="ARBA00022475"/>
    </source>
</evidence>
<feature type="transmembrane region" description="Helical" evidence="7">
    <location>
        <begin position="40"/>
        <end position="59"/>
    </location>
</feature>
<gene>
    <name evidence="9" type="ORF">GCM10007096_07840</name>
</gene>
<name>A0A8J3EKB8_9BACL</name>
<dbReference type="GO" id="GO:0005886">
    <property type="term" value="C:plasma membrane"/>
    <property type="evidence" value="ECO:0007669"/>
    <property type="project" value="UniProtKB-SubCell"/>
</dbReference>
<evidence type="ECO:0000256" key="6">
    <source>
        <dbReference type="ARBA" id="ARBA00023136"/>
    </source>
</evidence>
<organism evidence="9 10">
    <name type="scientific">Pullulanibacillus pueri</name>
    <dbReference type="NCBI Taxonomy" id="1437324"/>
    <lineage>
        <taxon>Bacteria</taxon>
        <taxon>Bacillati</taxon>
        <taxon>Bacillota</taxon>
        <taxon>Bacilli</taxon>
        <taxon>Bacillales</taxon>
        <taxon>Sporolactobacillaceae</taxon>
        <taxon>Pullulanibacillus</taxon>
    </lineage>
</organism>
<comment type="caution">
    <text evidence="9">The sequence shown here is derived from an EMBL/GenBank/DDBJ whole genome shotgun (WGS) entry which is preliminary data.</text>
</comment>
<evidence type="ECO:0000256" key="1">
    <source>
        <dbReference type="ARBA" id="ARBA00004651"/>
    </source>
</evidence>
<feature type="transmembrane region" description="Helical" evidence="7">
    <location>
        <begin position="221"/>
        <end position="243"/>
    </location>
</feature>
<evidence type="ECO:0000256" key="7">
    <source>
        <dbReference type="SAM" id="Phobius"/>
    </source>
</evidence>
<dbReference type="PANTHER" id="PTHR32322">
    <property type="entry name" value="INNER MEMBRANE TRANSPORTER"/>
    <property type="match status" value="1"/>
</dbReference>
<comment type="similarity">
    <text evidence="2">Belongs to the EamA transporter family.</text>
</comment>
<feature type="transmembrane region" description="Helical" evidence="7">
    <location>
        <begin position="160"/>
        <end position="179"/>
    </location>
</feature>
<evidence type="ECO:0000256" key="5">
    <source>
        <dbReference type="ARBA" id="ARBA00022989"/>
    </source>
</evidence>
<keyword evidence="5 7" id="KW-1133">Transmembrane helix</keyword>
<dbReference type="InterPro" id="IPR000620">
    <property type="entry name" value="EamA_dom"/>
</dbReference>
<dbReference type="RefSeq" id="WP_188496099.1">
    <property type="nucleotide sequence ID" value="NZ_BMFV01000004.1"/>
</dbReference>
<sequence length="313" mass="34590">MDKWRHSKGIVMVTIGAALWGISGTMAGRLFQYNAVSTEWLVTVRLLCSGGLFLLLALMNKESRGQVLAIWKNKRDALNIFLFGFVGMLGVQYTYFASIATGNAAVATLLQYLAPFFITLYLVMKNRSFPTRKEIFAVFLALFGTFLLMTNGTIKGFSVSGVSIMWGILSGVTLAFYTLHSSHFIQRYRPSVIIGWGMLIGGLALSVLHPPWEVEMKHWTVSTPATIGFIILLGTFLAFYLYLSSLKYISPQESSLLGCTEPLVAVVSSLLWLHVPFGSFQVIGAICVIVMVILLSLKKKQARVRASDDAHIV</sequence>
<dbReference type="AlphaFoldDB" id="A0A8J3EKB8"/>
<feature type="transmembrane region" description="Helical" evidence="7">
    <location>
        <begin position="80"/>
        <end position="98"/>
    </location>
</feature>
<feature type="transmembrane region" description="Helical" evidence="7">
    <location>
        <begin position="279"/>
        <end position="297"/>
    </location>
</feature>
<protein>
    <submittedName>
        <fullName evidence="9">Transporter</fullName>
    </submittedName>
</protein>
<keyword evidence="4 7" id="KW-0812">Transmembrane</keyword>
<dbReference type="PANTHER" id="PTHR32322:SF18">
    <property type="entry name" value="S-ADENOSYLMETHIONINE_S-ADENOSYLHOMOCYSTEINE TRANSPORTER"/>
    <property type="match status" value="1"/>
</dbReference>
<reference evidence="9" key="2">
    <citation type="submission" date="2020-09" db="EMBL/GenBank/DDBJ databases">
        <authorList>
            <person name="Sun Q."/>
            <person name="Zhou Y."/>
        </authorList>
    </citation>
    <scope>NUCLEOTIDE SEQUENCE</scope>
    <source>
        <strain evidence="9">CGMCC 1.12777</strain>
    </source>
</reference>